<keyword evidence="2" id="KW-1185">Reference proteome</keyword>
<name>A0A975BVD0_9BACT</name>
<reference evidence="1" key="1">
    <citation type="journal article" date="2021" name="Microb. Physiol.">
        <title>Proteogenomic Insights into the Physiology of Marine, Sulfate-Reducing, Filamentous Desulfonema limicola and Desulfonema magnum.</title>
        <authorList>
            <person name="Schnaars V."/>
            <person name="Wohlbrand L."/>
            <person name="Scheve S."/>
            <person name="Hinrichs C."/>
            <person name="Reinhardt R."/>
            <person name="Rabus R."/>
        </authorList>
    </citation>
    <scope>NUCLEOTIDE SEQUENCE</scope>
    <source>
        <strain evidence="1">4be13</strain>
    </source>
</reference>
<dbReference type="Proteomes" id="UP000663722">
    <property type="component" value="Chromosome"/>
</dbReference>
<dbReference type="KEGG" id="dmm:dnm_081210"/>
<accession>A0A975BVD0</accession>
<gene>
    <name evidence="1" type="ORF">dnm_081210</name>
</gene>
<dbReference type="AlphaFoldDB" id="A0A975BVD0"/>
<sequence length="63" mass="6856">MNGILSHLISGRNCHLEHNCIISSSFCVRISCYAIFVNVFMGRGAWGARGMGRGAKRIGKATE</sequence>
<organism evidence="1 2">
    <name type="scientific">Desulfonema magnum</name>
    <dbReference type="NCBI Taxonomy" id="45655"/>
    <lineage>
        <taxon>Bacteria</taxon>
        <taxon>Pseudomonadati</taxon>
        <taxon>Thermodesulfobacteriota</taxon>
        <taxon>Desulfobacteria</taxon>
        <taxon>Desulfobacterales</taxon>
        <taxon>Desulfococcaceae</taxon>
        <taxon>Desulfonema</taxon>
    </lineage>
</organism>
<evidence type="ECO:0000313" key="2">
    <source>
        <dbReference type="Proteomes" id="UP000663722"/>
    </source>
</evidence>
<evidence type="ECO:0000313" key="1">
    <source>
        <dbReference type="EMBL" id="QTA92047.1"/>
    </source>
</evidence>
<proteinExistence type="predicted"/>
<dbReference type="EMBL" id="CP061800">
    <property type="protein sequence ID" value="QTA92047.1"/>
    <property type="molecule type" value="Genomic_DNA"/>
</dbReference>
<protein>
    <submittedName>
        <fullName evidence="1">Uncharacterized protein</fullName>
    </submittedName>
</protein>